<feature type="domain" description="HTH hxlR-type" evidence="4">
    <location>
        <begin position="11"/>
        <end position="109"/>
    </location>
</feature>
<dbReference type="Proteomes" id="UP000472839">
    <property type="component" value="Unassembled WGS sequence"/>
</dbReference>
<keyword evidence="2" id="KW-0238">DNA-binding</keyword>
<dbReference type="InterPro" id="IPR036390">
    <property type="entry name" value="WH_DNA-bd_sf"/>
</dbReference>
<dbReference type="PANTHER" id="PTHR33204">
    <property type="entry name" value="TRANSCRIPTIONAL REGULATOR, MARR FAMILY"/>
    <property type="match status" value="1"/>
</dbReference>
<dbReference type="Gene3D" id="1.10.10.10">
    <property type="entry name" value="Winged helix-like DNA-binding domain superfamily/Winged helix DNA-binding domain"/>
    <property type="match status" value="1"/>
</dbReference>
<evidence type="ECO:0000256" key="3">
    <source>
        <dbReference type="ARBA" id="ARBA00023163"/>
    </source>
</evidence>
<dbReference type="InterPro" id="IPR002577">
    <property type="entry name" value="HTH_HxlR"/>
</dbReference>
<keyword evidence="7" id="KW-1185">Reference proteome</keyword>
<dbReference type="Proteomes" id="UP000461010">
    <property type="component" value="Unassembled WGS sequence"/>
</dbReference>
<dbReference type="SUPFAM" id="SSF46785">
    <property type="entry name" value="Winged helix' DNA-binding domain"/>
    <property type="match status" value="1"/>
</dbReference>
<dbReference type="RefSeq" id="WP_152192048.1">
    <property type="nucleotide sequence ID" value="NZ_WFKI01000013.1"/>
</dbReference>
<dbReference type="PROSITE" id="PS51118">
    <property type="entry name" value="HTH_HXLR"/>
    <property type="match status" value="1"/>
</dbReference>
<evidence type="ECO:0000313" key="8">
    <source>
        <dbReference type="Proteomes" id="UP000472839"/>
    </source>
</evidence>
<evidence type="ECO:0000256" key="1">
    <source>
        <dbReference type="ARBA" id="ARBA00023015"/>
    </source>
</evidence>
<dbReference type="AlphaFoldDB" id="A0A6L4WPB0"/>
<comment type="caution">
    <text evidence="5">The sequence shown here is derived from an EMBL/GenBank/DDBJ whole genome shotgun (WGS) entry which is preliminary data.</text>
</comment>
<name>A0A6L4WPB0_9BACT</name>
<dbReference type="EMBL" id="WFKJ01000062">
    <property type="protein sequence ID" value="KAB7887444.1"/>
    <property type="molecule type" value="Genomic_DNA"/>
</dbReference>
<keyword evidence="3" id="KW-0804">Transcription</keyword>
<dbReference type="EMBL" id="WFKK01000056">
    <property type="protein sequence ID" value="KAB7885481.1"/>
    <property type="molecule type" value="Genomic_DNA"/>
</dbReference>
<evidence type="ECO:0000313" key="6">
    <source>
        <dbReference type="EMBL" id="KAB7887444.1"/>
    </source>
</evidence>
<proteinExistence type="predicted"/>
<gene>
    <name evidence="6" type="ORF">GBG18_13965</name>
    <name evidence="5" type="ORF">GBG19_13965</name>
</gene>
<evidence type="ECO:0000313" key="7">
    <source>
        <dbReference type="Proteomes" id="UP000461010"/>
    </source>
</evidence>
<dbReference type="GO" id="GO:0003677">
    <property type="term" value="F:DNA binding"/>
    <property type="evidence" value="ECO:0007669"/>
    <property type="project" value="UniProtKB-KW"/>
</dbReference>
<evidence type="ECO:0000259" key="4">
    <source>
        <dbReference type="PROSITE" id="PS51118"/>
    </source>
</evidence>
<reference evidence="7 8" key="1">
    <citation type="submission" date="2019-10" db="EMBL/GenBank/DDBJ databases">
        <title>Poseidonibacter ostreae sp. nov., isolated from the gut of the Ostrea denselamellosa.</title>
        <authorList>
            <person name="Choi A."/>
        </authorList>
    </citation>
    <scope>NUCLEOTIDE SEQUENCE [LARGE SCALE GENOMIC DNA]</scope>
    <source>
        <strain evidence="5 8">SJOD-M-33</strain>
        <strain evidence="6 7">SJOD-M-5</strain>
    </source>
</reference>
<sequence length="130" mass="15185">MYIINDKEYECSVAVTLDIFNDKWKLSIIWNLLAEPKRFKDLHKSISQITQKTLTIKLKELEEKNIINREVFAQVPPKVVYSLTPAGERLRDVFKDMFEWGVSYVKEHGEISQDHVTCEATISKKIGVRK</sequence>
<protein>
    <submittedName>
        <fullName evidence="5">Transcriptional regulator</fullName>
    </submittedName>
</protein>
<organism evidence="5 8">
    <name type="scientific">Poseidonibacter ostreae</name>
    <dbReference type="NCBI Taxonomy" id="2654171"/>
    <lineage>
        <taxon>Bacteria</taxon>
        <taxon>Pseudomonadati</taxon>
        <taxon>Campylobacterota</taxon>
        <taxon>Epsilonproteobacteria</taxon>
        <taxon>Campylobacterales</taxon>
        <taxon>Arcobacteraceae</taxon>
        <taxon>Poseidonibacter</taxon>
    </lineage>
</organism>
<evidence type="ECO:0000313" key="5">
    <source>
        <dbReference type="EMBL" id="KAB7885481.1"/>
    </source>
</evidence>
<keyword evidence="1" id="KW-0805">Transcription regulation</keyword>
<dbReference type="Pfam" id="PF01638">
    <property type="entry name" value="HxlR"/>
    <property type="match status" value="1"/>
</dbReference>
<dbReference type="InterPro" id="IPR036388">
    <property type="entry name" value="WH-like_DNA-bd_sf"/>
</dbReference>
<evidence type="ECO:0000256" key="2">
    <source>
        <dbReference type="ARBA" id="ARBA00023125"/>
    </source>
</evidence>
<dbReference type="PANTHER" id="PTHR33204:SF29">
    <property type="entry name" value="TRANSCRIPTIONAL REGULATOR"/>
    <property type="match status" value="1"/>
</dbReference>
<accession>A0A6L4WPB0</accession>